<evidence type="ECO:0000256" key="3">
    <source>
        <dbReference type="ARBA" id="ARBA00022448"/>
    </source>
</evidence>
<accession>A0A1I1MN42</accession>
<dbReference type="OrthoDB" id="9787026at2"/>
<dbReference type="GO" id="GO:0005886">
    <property type="term" value="C:plasma membrane"/>
    <property type="evidence" value="ECO:0007669"/>
    <property type="project" value="UniProtKB-SubCell"/>
</dbReference>
<feature type="transmembrane region" description="Helical" evidence="10">
    <location>
        <begin position="260"/>
        <end position="281"/>
    </location>
</feature>
<feature type="transmembrane region" description="Helical" evidence="10">
    <location>
        <begin position="351"/>
        <end position="376"/>
    </location>
</feature>
<sequence>MNKIQKEKGSIIFIVFICIAAAFGGLLYGYDSAVISGAIESIQAKFQFSSAMVGFVVSSILIGGVIGVLISGSFSDWIGRKKVLAISAILFAVSSVIQSLAPNVAVIILARLVGGVGIGMASVLSVTYISEVAPSHMRGRLGSTYQFACAIGIVSVYFINAGIMNGADSVWKINTGWRLILGLAGVPALLYLLILLPIPESPRWLIAKGKSEEAKIILEKINGTLEANKELINIQHSIKVNKKNSWSDFKSPGIKKALRVGIILAVLQQLVGINVIIYYAPQVFKAAGANGDMGTLTISMIGVAAFAGVFCSMWLIDKIGRKKLLMLGSLGMACMQGLVGISLHFNLNLGILTSIFIVLYLFLFNVSMGPVVWVILGEIFPNQVRGRAMSIATFFMWVANWMISQLFPIILSRFGGGITFSFFGMMCIISFFYTWVALPETKDKSLEEIEQIWV</sequence>
<proteinExistence type="inferred from homology"/>
<keyword evidence="4" id="KW-1003">Cell membrane</keyword>
<feature type="transmembrane region" description="Helical" evidence="10">
    <location>
        <begin position="324"/>
        <end position="345"/>
    </location>
</feature>
<evidence type="ECO:0000256" key="4">
    <source>
        <dbReference type="ARBA" id="ARBA00022475"/>
    </source>
</evidence>
<keyword evidence="3 9" id="KW-0813">Transport</keyword>
<dbReference type="RefSeq" id="WP_090091095.1">
    <property type="nucleotide sequence ID" value="NZ_FOMG01000011.1"/>
</dbReference>
<evidence type="ECO:0000259" key="11">
    <source>
        <dbReference type="PROSITE" id="PS50850"/>
    </source>
</evidence>
<evidence type="ECO:0000313" key="12">
    <source>
        <dbReference type="EMBL" id="SFC86565.1"/>
    </source>
</evidence>
<feature type="transmembrane region" description="Helical" evidence="10">
    <location>
        <begin position="388"/>
        <end position="411"/>
    </location>
</feature>
<evidence type="ECO:0000313" key="13">
    <source>
        <dbReference type="Proteomes" id="UP000199263"/>
    </source>
</evidence>
<dbReference type="AlphaFoldDB" id="A0A1I1MN42"/>
<evidence type="ECO:0000256" key="8">
    <source>
        <dbReference type="ARBA" id="ARBA00023136"/>
    </source>
</evidence>
<dbReference type="SUPFAM" id="SSF103473">
    <property type="entry name" value="MFS general substrate transporter"/>
    <property type="match status" value="1"/>
</dbReference>
<dbReference type="PROSITE" id="PS00217">
    <property type="entry name" value="SUGAR_TRANSPORT_2"/>
    <property type="match status" value="1"/>
</dbReference>
<evidence type="ECO:0000256" key="5">
    <source>
        <dbReference type="ARBA" id="ARBA00022597"/>
    </source>
</evidence>
<dbReference type="GO" id="GO:0022857">
    <property type="term" value="F:transmembrane transporter activity"/>
    <property type="evidence" value="ECO:0007669"/>
    <property type="project" value="InterPro"/>
</dbReference>
<evidence type="ECO:0000256" key="10">
    <source>
        <dbReference type="SAM" id="Phobius"/>
    </source>
</evidence>
<dbReference type="InterPro" id="IPR036259">
    <property type="entry name" value="MFS_trans_sf"/>
</dbReference>
<feature type="transmembrane region" description="Helical" evidence="10">
    <location>
        <begin position="12"/>
        <end position="30"/>
    </location>
</feature>
<feature type="transmembrane region" description="Helical" evidence="10">
    <location>
        <begin position="107"/>
        <end position="129"/>
    </location>
</feature>
<keyword evidence="13" id="KW-1185">Reference proteome</keyword>
<dbReference type="InterPro" id="IPR005828">
    <property type="entry name" value="MFS_sugar_transport-like"/>
</dbReference>
<dbReference type="InterPro" id="IPR050814">
    <property type="entry name" value="Myo-inositol_Transporter"/>
</dbReference>
<feature type="transmembrane region" description="Helical" evidence="10">
    <location>
        <begin position="141"/>
        <end position="159"/>
    </location>
</feature>
<keyword evidence="6 10" id="KW-0812">Transmembrane</keyword>
<dbReference type="STRING" id="119641.SAMN05421842_11173"/>
<evidence type="ECO:0000256" key="2">
    <source>
        <dbReference type="ARBA" id="ARBA00010992"/>
    </source>
</evidence>
<dbReference type="PANTHER" id="PTHR48020">
    <property type="entry name" value="PROTON MYO-INOSITOL COTRANSPORTER"/>
    <property type="match status" value="1"/>
</dbReference>
<evidence type="ECO:0000256" key="7">
    <source>
        <dbReference type="ARBA" id="ARBA00022989"/>
    </source>
</evidence>
<dbReference type="EMBL" id="FOMG01000011">
    <property type="protein sequence ID" value="SFC86565.1"/>
    <property type="molecule type" value="Genomic_DNA"/>
</dbReference>
<dbReference type="PROSITE" id="PS00216">
    <property type="entry name" value="SUGAR_TRANSPORT_1"/>
    <property type="match status" value="1"/>
</dbReference>
<dbReference type="Gene3D" id="1.20.1250.20">
    <property type="entry name" value="MFS general substrate transporter like domains"/>
    <property type="match status" value="2"/>
</dbReference>
<feature type="transmembrane region" description="Helical" evidence="10">
    <location>
        <begin position="417"/>
        <end position="438"/>
    </location>
</feature>
<keyword evidence="8 10" id="KW-0472">Membrane</keyword>
<keyword evidence="5" id="KW-0762">Sugar transport</keyword>
<organism evidence="12 13">
    <name type="scientific">Clostridium uliginosum</name>
    <dbReference type="NCBI Taxonomy" id="119641"/>
    <lineage>
        <taxon>Bacteria</taxon>
        <taxon>Bacillati</taxon>
        <taxon>Bacillota</taxon>
        <taxon>Clostridia</taxon>
        <taxon>Eubacteriales</taxon>
        <taxon>Clostridiaceae</taxon>
        <taxon>Clostridium</taxon>
    </lineage>
</organism>
<evidence type="ECO:0000256" key="9">
    <source>
        <dbReference type="RuleBase" id="RU003346"/>
    </source>
</evidence>
<dbReference type="Proteomes" id="UP000199263">
    <property type="component" value="Unassembled WGS sequence"/>
</dbReference>
<feature type="transmembrane region" description="Helical" evidence="10">
    <location>
        <begin position="50"/>
        <end position="71"/>
    </location>
</feature>
<name>A0A1I1MN42_9CLOT</name>
<dbReference type="FunFam" id="1.20.1250.20:FF:000122">
    <property type="entry name" value="D-xylose transporter XylE"/>
    <property type="match status" value="1"/>
</dbReference>
<dbReference type="NCBIfam" id="TIGR00879">
    <property type="entry name" value="SP"/>
    <property type="match status" value="1"/>
</dbReference>
<dbReference type="InterPro" id="IPR003663">
    <property type="entry name" value="Sugar/inositol_transpt"/>
</dbReference>
<reference evidence="12 13" key="1">
    <citation type="submission" date="2016-10" db="EMBL/GenBank/DDBJ databases">
        <authorList>
            <person name="de Groot N.N."/>
        </authorList>
    </citation>
    <scope>NUCLEOTIDE SEQUENCE [LARGE SCALE GENOMIC DNA]</scope>
    <source>
        <strain evidence="12 13">DSM 12992</strain>
    </source>
</reference>
<dbReference type="PROSITE" id="PS50850">
    <property type="entry name" value="MFS"/>
    <property type="match status" value="1"/>
</dbReference>
<dbReference type="PRINTS" id="PR00171">
    <property type="entry name" value="SUGRTRNSPORT"/>
</dbReference>
<comment type="similarity">
    <text evidence="2 9">Belongs to the major facilitator superfamily. Sugar transporter (TC 2.A.1.1) family.</text>
</comment>
<gene>
    <name evidence="12" type="ORF">SAMN05421842_11173</name>
</gene>
<keyword evidence="7 10" id="KW-1133">Transmembrane helix</keyword>
<dbReference type="InterPro" id="IPR005829">
    <property type="entry name" value="Sugar_transporter_CS"/>
</dbReference>
<dbReference type="Pfam" id="PF00083">
    <property type="entry name" value="Sugar_tr"/>
    <property type="match status" value="1"/>
</dbReference>
<feature type="transmembrane region" description="Helical" evidence="10">
    <location>
        <begin position="179"/>
        <end position="198"/>
    </location>
</feature>
<evidence type="ECO:0000256" key="1">
    <source>
        <dbReference type="ARBA" id="ARBA00004651"/>
    </source>
</evidence>
<comment type="subcellular location">
    <subcellularLocation>
        <location evidence="1">Cell membrane</location>
        <topology evidence="1">Multi-pass membrane protein</topology>
    </subcellularLocation>
</comment>
<feature type="domain" description="Major facilitator superfamily (MFS) profile" evidence="11">
    <location>
        <begin position="17"/>
        <end position="442"/>
    </location>
</feature>
<dbReference type="InterPro" id="IPR020846">
    <property type="entry name" value="MFS_dom"/>
</dbReference>
<evidence type="ECO:0000256" key="6">
    <source>
        <dbReference type="ARBA" id="ARBA00022692"/>
    </source>
</evidence>
<feature type="transmembrane region" description="Helical" evidence="10">
    <location>
        <begin position="293"/>
        <end position="317"/>
    </location>
</feature>
<feature type="transmembrane region" description="Helical" evidence="10">
    <location>
        <begin position="83"/>
        <end position="101"/>
    </location>
</feature>
<dbReference type="PANTHER" id="PTHR48020:SF12">
    <property type="entry name" value="PROTON MYO-INOSITOL COTRANSPORTER"/>
    <property type="match status" value="1"/>
</dbReference>
<protein>
    <submittedName>
        <fullName evidence="12">MFS transporter, SP family, arabinose:H+ symporter</fullName>
    </submittedName>
</protein>